<accession>A0A9N9MX44</accession>
<keyword evidence="3" id="KW-1185">Reference proteome</keyword>
<feature type="region of interest" description="Disordered" evidence="1">
    <location>
        <begin position="21"/>
        <end position="64"/>
    </location>
</feature>
<gene>
    <name evidence="2" type="ORF">CEUTPL_LOCUS12855</name>
</gene>
<evidence type="ECO:0000313" key="2">
    <source>
        <dbReference type="EMBL" id="CAG9772443.1"/>
    </source>
</evidence>
<dbReference type="Proteomes" id="UP001152799">
    <property type="component" value="Chromosome 8"/>
</dbReference>
<feature type="compositionally biased region" description="Low complexity" evidence="1">
    <location>
        <begin position="24"/>
        <end position="39"/>
    </location>
</feature>
<dbReference type="EMBL" id="OU892284">
    <property type="protein sequence ID" value="CAG9772443.1"/>
    <property type="molecule type" value="Genomic_DNA"/>
</dbReference>
<name>A0A9N9MX44_9CUCU</name>
<dbReference type="AlphaFoldDB" id="A0A9N9MX44"/>
<proteinExistence type="predicted"/>
<dbReference type="OrthoDB" id="6781220at2759"/>
<organism evidence="2 3">
    <name type="scientific">Ceutorhynchus assimilis</name>
    <name type="common">cabbage seed weevil</name>
    <dbReference type="NCBI Taxonomy" id="467358"/>
    <lineage>
        <taxon>Eukaryota</taxon>
        <taxon>Metazoa</taxon>
        <taxon>Ecdysozoa</taxon>
        <taxon>Arthropoda</taxon>
        <taxon>Hexapoda</taxon>
        <taxon>Insecta</taxon>
        <taxon>Pterygota</taxon>
        <taxon>Neoptera</taxon>
        <taxon>Endopterygota</taxon>
        <taxon>Coleoptera</taxon>
        <taxon>Polyphaga</taxon>
        <taxon>Cucujiformia</taxon>
        <taxon>Curculionidae</taxon>
        <taxon>Ceutorhynchinae</taxon>
        <taxon>Ceutorhynchus</taxon>
    </lineage>
</organism>
<sequence>MSGPSQRLRKILQRNRAALGLDLSNISENNETDSSNESGSPEDSEGFRSYNLTENNPSETEDELNGVLRNASWSQHNREPKLKKPSLSQCITWSGNKHVKNYSGKILEYIIIDNIETYSVEQSNQPLVKYDPHHPALELFFDTGVTEIVRDNYSKIMAFNFHKADYNAFNSHFSNMDWSFIDEPLNLDEIVENFYRIVYSALDRFVPKRAVADNKFPKWYSAPLKKLNSF</sequence>
<evidence type="ECO:0000313" key="3">
    <source>
        <dbReference type="Proteomes" id="UP001152799"/>
    </source>
</evidence>
<evidence type="ECO:0000256" key="1">
    <source>
        <dbReference type="SAM" id="MobiDB-lite"/>
    </source>
</evidence>
<reference evidence="2" key="1">
    <citation type="submission" date="2022-01" db="EMBL/GenBank/DDBJ databases">
        <authorList>
            <person name="King R."/>
        </authorList>
    </citation>
    <scope>NUCLEOTIDE SEQUENCE</scope>
</reference>
<protein>
    <submittedName>
        <fullName evidence="2">Uncharacterized protein</fullName>
    </submittedName>
</protein>